<sequence>MRVANLRIENFRGVKTGFVQFGKHPVLIGDNNTGKTTLIEAMTLVLGRDRLVRELTEHD</sequence>
<organism evidence="2 3">
    <name type="scientific">Pseudomonas syringae</name>
    <dbReference type="NCBI Taxonomy" id="317"/>
    <lineage>
        <taxon>Bacteria</taxon>
        <taxon>Pseudomonadati</taxon>
        <taxon>Pseudomonadota</taxon>
        <taxon>Gammaproteobacteria</taxon>
        <taxon>Pseudomonadales</taxon>
        <taxon>Pseudomonadaceae</taxon>
        <taxon>Pseudomonas</taxon>
    </lineage>
</organism>
<feature type="domain" description="Endonuclease GajA/Old nuclease/RecF-like AAA" evidence="1">
    <location>
        <begin position="1"/>
        <end position="49"/>
    </location>
</feature>
<dbReference type="EMBL" id="WKAE01000640">
    <property type="protein sequence ID" value="MCF5632873.1"/>
    <property type="molecule type" value="Genomic_DNA"/>
</dbReference>
<dbReference type="InterPro" id="IPR041685">
    <property type="entry name" value="AAA_GajA/Old/RecF-like"/>
</dbReference>
<dbReference type="RefSeq" id="WP_236454686.1">
    <property type="nucleotide sequence ID" value="NZ_WKAE01000640.1"/>
</dbReference>
<feature type="non-terminal residue" evidence="2">
    <location>
        <position position="59"/>
    </location>
</feature>
<dbReference type="Proteomes" id="UP000814010">
    <property type="component" value="Unassembled WGS sequence"/>
</dbReference>
<protein>
    <submittedName>
        <fullName evidence="2">AAA family ATPase</fullName>
    </submittedName>
</protein>
<dbReference type="InterPro" id="IPR027417">
    <property type="entry name" value="P-loop_NTPase"/>
</dbReference>
<dbReference type="Pfam" id="PF13175">
    <property type="entry name" value="AAA_15"/>
    <property type="match status" value="1"/>
</dbReference>
<proteinExistence type="predicted"/>
<evidence type="ECO:0000313" key="3">
    <source>
        <dbReference type="Proteomes" id="UP000814010"/>
    </source>
</evidence>
<gene>
    <name evidence="2" type="ORF">GIV53_27140</name>
</gene>
<dbReference type="SUPFAM" id="SSF52540">
    <property type="entry name" value="P-loop containing nucleoside triphosphate hydrolases"/>
    <property type="match status" value="1"/>
</dbReference>
<evidence type="ECO:0000259" key="1">
    <source>
        <dbReference type="Pfam" id="PF13175"/>
    </source>
</evidence>
<evidence type="ECO:0000313" key="2">
    <source>
        <dbReference type="EMBL" id="MCF5632873.1"/>
    </source>
</evidence>
<accession>A0A9Q4FKE0</accession>
<name>A0A9Q4FKE0_PSESX</name>
<comment type="caution">
    <text evidence="2">The sequence shown here is derived from an EMBL/GenBank/DDBJ whole genome shotgun (WGS) entry which is preliminary data.</text>
</comment>
<reference evidence="2" key="1">
    <citation type="submission" date="2019-11" db="EMBL/GenBank/DDBJ databases">
        <title>Epiphytic Pseudomonas syringae from cherry orchards.</title>
        <authorList>
            <person name="Hulin M.T."/>
        </authorList>
    </citation>
    <scope>NUCLEOTIDE SEQUENCE</scope>
    <source>
        <strain evidence="2">PA-2-5E</strain>
    </source>
</reference>
<dbReference type="AlphaFoldDB" id="A0A9Q4FKE0"/>
<dbReference type="Gene3D" id="3.40.50.300">
    <property type="entry name" value="P-loop containing nucleotide triphosphate hydrolases"/>
    <property type="match status" value="1"/>
</dbReference>